<evidence type="ECO:0000313" key="1">
    <source>
        <dbReference type="EMBL" id="GFF18829.1"/>
    </source>
</evidence>
<dbReference type="OrthoDB" id="4391542at2759"/>
<evidence type="ECO:0000313" key="2">
    <source>
        <dbReference type="Proteomes" id="UP000452235"/>
    </source>
</evidence>
<keyword evidence="2" id="KW-1185">Reference proteome</keyword>
<name>A0A5M3Z7Q4_ASPTE</name>
<dbReference type="VEuPathDB" id="FungiDB:ATEG_07601"/>
<comment type="caution">
    <text evidence="1">The sequence shown here is derived from an EMBL/GenBank/DDBJ whole genome shotgun (WGS) entry which is preliminary data.</text>
</comment>
<dbReference type="EMBL" id="BLJY01000009">
    <property type="protein sequence ID" value="GFF18829.1"/>
    <property type="molecule type" value="Genomic_DNA"/>
</dbReference>
<dbReference type="Proteomes" id="UP000452235">
    <property type="component" value="Unassembled WGS sequence"/>
</dbReference>
<proteinExistence type="predicted"/>
<dbReference type="AlphaFoldDB" id="A0A5M3Z7Q4"/>
<protein>
    <submittedName>
        <fullName evidence="1">Uncharacterized protein</fullName>
    </submittedName>
</protein>
<sequence>MKVHTINIAFLLASSVTADFLSAKSLDTGENVELGALEDINDFYTLFHHPEGRNGSYEWVDVTEYETLDEEATLGQSVNPSSTTARGLVPREDICKDLTGITKNICDNVPSRVWFWGTGGAILIYYLPRLMETWLNDVAKAVKAGRDLRRVWRDGSTGANGLAGHGGVKRALPPSLQHEMELKVRNGPTDYHFSLPYLLDSQGQPDASSLHRRNLGEEDGIDTALTHDYVFSEADETLYYKGTNAVFSVGAPDANLQNGTSVLRKRATTDYTIVMSIVRRTTATTKAKPSCLAKLLRYHIDKSSEKNRFACRPIDNRGSWHATMHLMINHGKNNQGKYGYCC</sequence>
<accession>A0A5M3Z7Q4</accession>
<gene>
    <name evidence="1" type="ORF">ATEIFO6365_0009019200</name>
</gene>
<reference evidence="1 2" key="1">
    <citation type="submission" date="2020-01" db="EMBL/GenBank/DDBJ databases">
        <title>Aspergillus terreus IFO 6365 whole genome shotgun sequence.</title>
        <authorList>
            <person name="Kanamasa S."/>
            <person name="Takahashi H."/>
        </authorList>
    </citation>
    <scope>NUCLEOTIDE SEQUENCE [LARGE SCALE GENOMIC DNA]</scope>
    <source>
        <strain evidence="1 2">IFO 6365</strain>
    </source>
</reference>
<organism evidence="1 2">
    <name type="scientific">Aspergillus terreus</name>
    <dbReference type="NCBI Taxonomy" id="33178"/>
    <lineage>
        <taxon>Eukaryota</taxon>
        <taxon>Fungi</taxon>
        <taxon>Dikarya</taxon>
        <taxon>Ascomycota</taxon>
        <taxon>Pezizomycotina</taxon>
        <taxon>Eurotiomycetes</taxon>
        <taxon>Eurotiomycetidae</taxon>
        <taxon>Eurotiales</taxon>
        <taxon>Aspergillaceae</taxon>
        <taxon>Aspergillus</taxon>
        <taxon>Aspergillus subgen. Circumdati</taxon>
    </lineage>
</organism>